<accession>U5T626</accession>
<proteinExistence type="predicted"/>
<dbReference type="eggNOG" id="COG4961">
    <property type="taxonomic scope" value="Bacteria"/>
</dbReference>
<dbReference type="HOGENOM" id="CLU_045933_0_0_6"/>
<dbReference type="RefSeq" id="WP_023366272.1">
    <property type="nucleotide sequence ID" value="NC_022664.1"/>
</dbReference>
<dbReference type="Proteomes" id="UP000017640">
    <property type="component" value="Chromosome"/>
</dbReference>
<reference evidence="1 2" key="1">
    <citation type="journal article" date="2013" name="BMC Genomics">
        <title>Genomes of "Spiribacter", a streamlined, successful halophilic bacterium.</title>
        <authorList>
            <person name="Lopez-Perez M."/>
            <person name="Ghai R."/>
            <person name="Leon M.J."/>
            <person name="Rodriguez-Olmos A."/>
            <person name="Copa-Patino J.L."/>
            <person name="Soliveri J."/>
            <person name="Sanchez-Porro C."/>
            <person name="Ventosa A."/>
            <person name="Rodriguez-Valera F."/>
        </authorList>
    </citation>
    <scope>NUCLEOTIDE SEQUENCE [LARGE SCALE GENOMIC DNA]</scope>
    <source>
        <strain evidence="1 2">UAH-SP71</strain>
    </source>
</reference>
<sequence>MRRTDPQRGQILPVVLATLALAAAAIAISHRVSRGVAQESAVVNAADAAAYSGAAWTARRLNLIAYTNRALVANHIAVGHVVAYISWLRYTDQAVEQIARYAQFLPYVGPAVRKAEKVLSTVTKVSARTSGVYIRGTDCYLDVLTGTQYDARNRLRSGRVDEAMRRVVNGHDESFRLNEAPAIDSIPEPYKTAMSARLYAQRLSSYRKLEAVRPGRDNGYFQRLLSATIRHDGGLNRWLRGTDNPGRPRYGRGGRIWDQSVFKVVRFRKQGVTQKPPLPDAGGWRSADRLQVGFFNPEKLSWGAWSTLASGRASAERLSGNYRGVQRYARLRNPPADDQLIRVPALVAAPLPGADDSNVINAHLSIGEVRYRVPDDCGRHCPARERPATLFNPYWEAALSPTQLPGLP</sequence>
<gene>
    <name evidence="1" type="ORF">SPICUR_03955</name>
</gene>
<dbReference type="OrthoDB" id="5493674at2"/>
<protein>
    <submittedName>
        <fullName evidence="1">Uncharacterized protein</fullName>
    </submittedName>
</protein>
<keyword evidence="2" id="KW-1185">Reference proteome</keyword>
<name>U5T626_9GAMM</name>
<evidence type="ECO:0000313" key="2">
    <source>
        <dbReference type="Proteomes" id="UP000017640"/>
    </source>
</evidence>
<dbReference type="STRING" id="1335757.SPICUR_03955"/>
<evidence type="ECO:0000313" key="1">
    <source>
        <dbReference type="EMBL" id="AGY91778.1"/>
    </source>
</evidence>
<organism evidence="1 2">
    <name type="scientific">Spiribacter curvatus</name>
    <dbReference type="NCBI Taxonomy" id="1335757"/>
    <lineage>
        <taxon>Bacteria</taxon>
        <taxon>Pseudomonadati</taxon>
        <taxon>Pseudomonadota</taxon>
        <taxon>Gammaproteobacteria</taxon>
        <taxon>Chromatiales</taxon>
        <taxon>Ectothiorhodospiraceae</taxon>
        <taxon>Spiribacter</taxon>
    </lineage>
</organism>
<dbReference type="EMBL" id="CP005990">
    <property type="protein sequence ID" value="AGY91778.1"/>
    <property type="molecule type" value="Genomic_DNA"/>
</dbReference>
<dbReference type="AlphaFoldDB" id="U5T626"/>
<dbReference type="KEGG" id="spiu:SPICUR_03955"/>